<reference evidence="2 3" key="1">
    <citation type="submission" date="2020-07" db="EMBL/GenBank/DDBJ databases">
        <title>Sequencing the genomes of 1000 actinobacteria strains.</title>
        <authorList>
            <person name="Klenk H.-P."/>
        </authorList>
    </citation>
    <scope>NUCLEOTIDE SEQUENCE [LARGE SCALE GENOMIC DNA]</scope>
    <source>
        <strain evidence="2 3">DSM 19970</strain>
    </source>
</reference>
<dbReference type="InterPro" id="IPR036291">
    <property type="entry name" value="NAD(P)-bd_dom_sf"/>
</dbReference>
<feature type="domain" description="NAD-dependent epimerase/dehydratase" evidence="1">
    <location>
        <begin position="3"/>
        <end position="221"/>
    </location>
</feature>
<dbReference type="EMBL" id="JACBZO010000001">
    <property type="protein sequence ID" value="NYI41653.1"/>
    <property type="molecule type" value="Genomic_DNA"/>
</dbReference>
<dbReference type="Pfam" id="PF01370">
    <property type="entry name" value="Epimerase"/>
    <property type="match status" value="1"/>
</dbReference>
<keyword evidence="3" id="KW-1185">Reference proteome</keyword>
<name>A0A7Z0CK90_9MICO</name>
<sequence length="350" mass="38840">MRVLFVGGTGLISSAVSPLVVSRGHDLTLINRGTSLKANAPEGARTIVADVNDTEAFRAAIKADVAAHGEYDSVVQWIGFDPDHISRDIETFSGITKQYVFISSASAYETPPGFYITHEDSTPLTNPYWKYSRDKAESEARLRVAYGETGFPYTVVRPSHTYARTDIPAAINSWTHPWTVVDRMERGAPILMHGDGTSLWTVTDHRDFAFAFVGLLGNEKAIADEFHITSDDVLSWNQINAAIASAAGLDPERVYEQTVFIPTDLLVRFDREAFEGPIKGDKANAAIFDNSKVRSLVPGYRPQHRFEDSIHESIEWFMEKPERRSVDAAANALYDDVSARFLRGVGTMFS</sequence>
<dbReference type="AlphaFoldDB" id="A0A7Z0CK90"/>
<dbReference type="InterPro" id="IPR050177">
    <property type="entry name" value="Lipid_A_modif_metabolic_enz"/>
</dbReference>
<organism evidence="2 3">
    <name type="scientific">Demequina lutea</name>
    <dbReference type="NCBI Taxonomy" id="431489"/>
    <lineage>
        <taxon>Bacteria</taxon>
        <taxon>Bacillati</taxon>
        <taxon>Actinomycetota</taxon>
        <taxon>Actinomycetes</taxon>
        <taxon>Micrococcales</taxon>
        <taxon>Demequinaceae</taxon>
        <taxon>Demequina</taxon>
    </lineage>
</organism>
<protein>
    <submittedName>
        <fullName evidence="2">Nucleoside-diphosphate-sugar epimerase</fullName>
    </submittedName>
</protein>
<evidence type="ECO:0000259" key="1">
    <source>
        <dbReference type="Pfam" id="PF01370"/>
    </source>
</evidence>
<evidence type="ECO:0000313" key="3">
    <source>
        <dbReference type="Proteomes" id="UP000547973"/>
    </source>
</evidence>
<dbReference type="SUPFAM" id="SSF51735">
    <property type="entry name" value="NAD(P)-binding Rossmann-fold domains"/>
    <property type="match status" value="1"/>
</dbReference>
<dbReference type="PANTHER" id="PTHR43245">
    <property type="entry name" value="BIFUNCTIONAL POLYMYXIN RESISTANCE PROTEIN ARNA"/>
    <property type="match status" value="1"/>
</dbReference>
<dbReference type="Gene3D" id="3.40.50.720">
    <property type="entry name" value="NAD(P)-binding Rossmann-like Domain"/>
    <property type="match status" value="2"/>
</dbReference>
<comment type="caution">
    <text evidence="2">The sequence shown here is derived from an EMBL/GenBank/DDBJ whole genome shotgun (WGS) entry which is preliminary data.</text>
</comment>
<gene>
    <name evidence="2" type="ORF">BKA03_001772</name>
</gene>
<dbReference type="InterPro" id="IPR001509">
    <property type="entry name" value="Epimerase_deHydtase"/>
</dbReference>
<dbReference type="Proteomes" id="UP000547973">
    <property type="component" value="Unassembled WGS sequence"/>
</dbReference>
<dbReference type="RefSeq" id="WP_218856014.1">
    <property type="nucleotide sequence ID" value="NZ_JACBZO010000001.1"/>
</dbReference>
<accession>A0A7Z0CK90</accession>
<evidence type="ECO:0000313" key="2">
    <source>
        <dbReference type="EMBL" id="NYI41653.1"/>
    </source>
</evidence>
<proteinExistence type="predicted"/>